<evidence type="ECO:0000313" key="2">
    <source>
        <dbReference type="Proteomes" id="UP000256297"/>
    </source>
</evidence>
<dbReference type="AlphaFoldDB" id="A0A975WYR0"/>
<evidence type="ECO:0000313" key="1">
    <source>
        <dbReference type="EMBL" id="SOY49227.1"/>
    </source>
</evidence>
<proteinExistence type="predicted"/>
<protein>
    <submittedName>
        <fullName evidence="1">Uncharacterized protein</fullName>
    </submittedName>
</protein>
<sequence>MRWIQGKPPGKTPRVTGACFKNATVAIQAIAATASHSRTDKYRQRHNLQARLPPAYAARSPPWKTLVTLRKHSVTLISSCNKFRFGAIHKIKGLARLARKSLVLLLQDERRATAATAVPGGVRLLGRELR</sequence>
<reference evidence="1 2" key="1">
    <citation type="submission" date="2018-01" db="EMBL/GenBank/DDBJ databases">
        <authorList>
            <person name="Clerissi C."/>
        </authorList>
    </citation>
    <scope>NUCLEOTIDE SEQUENCE [LARGE SCALE GENOMIC DNA]</scope>
    <source>
        <strain evidence="1">Cupriavidus taiwanensis STM 3521</strain>
    </source>
</reference>
<accession>A0A975WYR0</accession>
<comment type="caution">
    <text evidence="1">The sequence shown here is derived from an EMBL/GenBank/DDBJ whole genome shotgun (WGS) entry which is preliminary data.</text>
</comment>
<gene>
    <name evidence="1" type="ORF">CBM2589_B220107</name>
</gene>
<organism evidence="1 2">
    <name type="scientific">Cupriavidus taiwanensis</name>
    <dbReference type="NCBI Taxonomy" id="164546"/>
    <lineage>
        <taxon>Bacteria</taxon>
        <taxon>Pseudomonadati</taxon>
        <taxon>Pseudomonadota</taxon>
        <taxon>Betaproteobacteria</taxon>
        <taxon>Burkholderiales</taxon>
        <taxon>Burkholderiaceae</taxon>
        <taxon>Cupriavidus</taxon>
    </lineage>
</organism>
<name>A0A975WYR0_9BURK</name>
<dbReference type="Proteomes" id="UP000256297">
    <property type="component" value="Chromosome CBM2589_b"/>
</dbReference>
<dbReference type="EMBL" id="OFSP01000015">
    <property type="protein sequence ID" value="SOY49227.1"/>
    <property type="molecule type" value="Genomic_DNA"/>
</dbReference>